<proteinExistence type="predicted"/>
<evidence type="ECO:0000313" key="2">
    <source>
        <dbReference type="Proteomes" id="UP000001007"/>
    </source>
</evidence>
<dbReference type="HOGENOM" id="CLU_3388738_0_0_10"/>
<dbReference type="STRING" id="194439.CT1310"/>
<sequence length="32" mass="3533">MVSPFLRREKNFLMNAGIGGVASSYGVKKDPY</sequence>
<dbReference type="EMBL" id="AE006470">
    <property type="protein sequence ID" value="AAM72540.1"/>
    <property type="molecule type" value="Genomic_DNA"/>
</dbReference>
<name>Q8KCV0_CHLTE</name>
<evidence type="ECO:0000313" key="1">
    <source>
        <dbReference type="EMBL" id="AAM72540.1"/>
    </source>
</evidence>
<organism evidence="1 2">
    <name type="scientific">Chlorobaculum tepidum (strain ATCC 49652 / DSM 12025 / NBRC 103806 / TLS)</name>
    <name type="common">Chlorobium tepidum</name>
    <dbReference type="NCBI Taxonomy" id="194439"/>
    <lineage>
        <taxon>Bacteria</taxon>
        <taxon>Pseudomonadati</taxon>
        <taxon>Chlorobiota</taxon>
        <taxon>Chlorobiia</taxon>
        <taxon>Chlorobiales</taxon>
        <taxon>Chlorobiaceae</taxon>
        <taxon>Chlorobaculum</taxon>
    </lineage>
</organism>
<dbReference type="Proteomes" id="UP000001007">
    <property type="component" value="Chromosome"/>
</dbReference>
<reference evidence="1 2" key="1">
    <citation type="journal article" date="2002" name="Proc. Natl. Acad. Sci. U.S.A.">
        <title>The complete genome sequence of Chlorobium tepidum TLS, a photosynthetic, anaerobic, green-sulfur bacterium.</title>
        <authorList>
            <person name="Eisen J.A."/>
            <person name="Nelson K.E."/>
            <person name="Paulsen I.T."/>
            <person name="Heidelberg J.F."/>
            <person name="Wu M."/>
            <person name="Dodson R.J."/>
            <person name="Deboy R."/>
            <person name="Gwinn M.L."/>
            <person name="Nelson W.C."/>
            <person name="Haft D.H."/>
            <person name="Hickey E.K."/>
            <person name="Peterson J.D."/>
            <person name="Durkin A.S."/>
            <person name="Kolonay J.L."/>
            <person name="Yang F."/>
            <person name="Holt I."/>
            <person name="Umayam L.A."/>
            <person name="Mason T."/>
            <person name="Brenner M."/>
            <person name="Shea T.P."/>
            <person name="Parksey D."/>
            <person name="Nierman W.C."/>
            <person name="Feldblyum T.V."/>
            <person name="Hansen C.L."/>
            <person name="Craven M.B."/>
            <person name="Radune D."/>
            <person name="Vamathevan J."/>
            <person name="Khouri H."/>
            <person name="White O."/>
            <person name="Gruber T.M."/>
            <person name="Ketchum K.A."/>
            <person name="Venter J.C."/>
            <person name="Tettelin H."/>
            <person name="Bryant D.A."/>
            <person name="Fraser C.M."/>
        </authorList>
    </citation>
    <scope>NUCLEOTIDE SEQUENCE [LARGE SCALE GENOMIC DNA]</scope>
    <source>
        <strain evidence="2">ATCC 49652 / DSM 12025 / NBRC 103806 / TLS</strain>
    </source>
</reference>
<protein>
    <submittedName>
        <fullName evidence="1">Uncharacterized protein</fullName>
    </submittedName>
</protein>
<gene>
    <name evidence="1" type="ordered locus">CT1310</name>
</gene>
<dbReference type="EnsemblBacteria" id="AAM72540">
    <property type="protein sequence ID" value="AAM72540"/>
    <property type="gene ID" value="CT1310"/>
</dbReference>
<dbReference type="KEGG" id="cte:CT1310"/>
<keyword evidence="2" id="KW-1185">Reference proteome</keyword>
<dbReference type="AlphaFoldDB" id="Q8KCV0"/>
<accession>Q8KCV0</accession>